<dbReference type="InterPro" id="IPR052429">
    <property type="entry name" value="BAH_domain_protein"/>
</dbReference>
<proteinExistence type="predicted"/>
<feature type="domain" description="BAH" evidence="2">
    <location>
        <begin position="577"/>
        <end position="711"/>
    </location>
</feature>
<evidence type="ECO:0000256" key="1">
    <source>
        <dbReference type="SAM" id="MobiDB-lite"/>
    </source>
</evidence>
<sequence>MQCLPFAYTVPNCVLTKELLTDGLKVLICKEDELLYAARIHTLDLPDIFSIVIYGERGNRPRIYSLEQLLQEVVSSPCCTKHSLLQEKPSLVLDVRPESEAILNEGTRVCAFWSERSRCLYPGYVRRGASSDEGKQGGVMVEFDDGDRAKISLPNIRLLPPGYQIRCRCLLFCGTGDVPFHAALYCLPESGESSPALHIPSEKTVRRSSSLEQAPFSGRPSDRFNIINTLTNSQTLTPKGSGKKQKQQQQQAENANKSPSPFLGWPSLSNNRKRSSDNLFQLNGTPRKVLRGTEDDFFPLSRTQPMSSTPAKGLFSSSSFEVDSFSSIANGYSSFCTQSSGSGPGLSQGPRSGLYAQKRRQDDLVVPRSRKSGQEFLVKLDHEGVTSPKTKNSKALMLRAGSSSVSGMPRTESYSHPVLLVKDNKKGGSLSSSSLCSSDNDSSYSSEDEDSSTLMLQSCLTSHRGLLQPSEPSTSSRPHSHSFVAKAVAVTNVKGGPPNQVSNSKSLKRKESSSSTSKSSKDFVKKPRMLPEETSFVPRPKMSSTTNVEVVRKPYTAARSKGQGEEAFYKAIVRGRDTVSVGDCAVFLSAGRPNLPYVGQIENLWESWTSNMVVKVKWFYHPEETKLGKRHRDGKTIQCNLPCAFPLQHALYQSCHEDENDVQTISHKCQVVSRKEYECLTHNQKPNSTFPDLYYLAGTYDPTAGQLVTTEGVSILC</sequence>
<feature type="compositionally biased region" description="Polar residues" evidence="1">
    <location>
        <begin position="226"/>
        <end position="238"/>
    </location>
</feature>
<reference evidence="3 4" key="1">
    <citation type="submission" date="2020-03" db="EMBL/GenBank/DDBJ databases">
        <title>Dissostichus mawsoni Genome sequencing and assembly.</title>
        <authorList>
            <person name="Park H."/>
        </authorList>
    </citation>
    <scope>NUCLEOTIDE SEQUENCE [LARGE SCALE GENOMIC DNA]</scope>
    <source>
        <strain evidence="3">DM0001</strain>
        <tissue evidence="3">Muscle</tissue>
    </source>
</reference>
<feature type="region of interest" description="Disordered" evidence="1">
    <location>
        <begin position="490"/>
        <end position="540"/>
    </location>
</feature>
<evidence type="ECO:0000259" key="2">
    <source>
        <dbReference type="PROSITE" id="PS51038"/>
    </source>
</evidence>
<dbReference type="Pfam" id="PF01426">
    <property type="entry name" value="BAH"/>
    <property type="match status" value="1"/>
</dbReference>
<dbReference type="PANTHER" id="PTHR12505">
    <property type="entry name" value="PHD FINGER TRANSCRIPTION FACTOR"/>
    <property type="match status" value="1"/>
</dbReference>
<dbReference type="Pfam" id="PF24912">
    <property type="entry name" value="SH3_TNRC18"/>
    <property type="match status" value="1"/>
</dbReference>
<dbReference type="InterPro" id="IPR043151">
    <property type="entry name" value="BAH_sf"/>
</dbReference>
<dbReference type="GO" id="GO:0003682">
    <property type="term" value="F:chromatin binding"/>
    <property type="evidence" value="ECO:0007669"/>
    <property type="project" value="InterPro"/>
</dbReference>
<keyword evidence="4" id="KW-1185">Reference proteome</keyword>
<dbReference type="SMART" id="SM00439">
    <property type="entry name" value="BAH"/>
    <property type="match status" value="1"/>
</dbReference>
<dbReference type="InterPro" id="IPR001025">
    <property type="entry name" value="BAH_dom"/>
</dbReference>
<comment type="caution">
    <text evidence="3">The sequence shown here is derived from an EMBL/GenBank/DDBJ whole genome shotgun (WGS) entry which is preliminary data.</text>
</comment>
<dbReference type="InterPro" id="IPR048924">
    <property type="entry name" value="BAHCC1-like_Tudor"/>
</dbReference>
<dbReference type="Gene3D" id="2.30.30.490">
    <property type="match status" value="1"/>
</dbReference>
<dbReference type="CDD" id="cd04714">
    <property type="entry name" value="BAH_BAHCC1"/>
    <property type="match status" value="1"/>
</dbReference>
<protein>
    <recommendedName>
        <fullName evidence="2">BAH domain-containing protein</fullName>
    </recommendedName>
</protein>
<gene>
    <name evidence="3" type="ORF">F7725_003376</name>
</gene>
<dbReference type="InterPro" id="IPR056841">
    <property type="entry name" value="TNRC18_BAHCC1-like_SH3"/>
</dbReference>
<evidence type="ECO:0000313" key="4">
    <source>
        <dbReference type="Proteomes" id="UP000518266"/>
    </source>
</evidence>
<dbReference type="OrthoDB" id="6426227at2759"/>
<dbReference type="Proteomes" id="UP000518266">
    <property type="component" value="Unassembled WGS sequence"/>
</dbReference>
<feature type="compositionally biased region" description="Basic and acidic residues" evidence="1">
    <location>
        <begin position="519"/>
        <end position="531"/>
    </location>
</feature>
<dbReference type="Gene3D" id="2.30.30.140">
    <property type="match status" value="1"/>
</dbReference>
<dbReference type="PANTHER" id="PTHR12505:SF25">
    <property type="entry name" value="BAH AND COILED-COIL DOMAIN-CONTAINING PROTEIN 1-LIKE ISOFORM X1"/>
    <property type="match status" value="1"/>
</dbReference>
<dbReference type="AlphaFoldDB" id="A0A7J5YDC8"/>
<dbReference type="Pfam" id="PF21744">
    <property type="entry name" value="BAHCC1-like_Tudor"/>
    <property type="match status" value="1"/>
</dbReference>
<feature type="region of interest" description="Disordered" evidence="1">
    <location>
        <begin position="383"/>
        <end position="411"/>
    </location>
</feature>
<dbReference type="PROSITE" id="PS51038">
    <property type="entry name" value="BAH"/>
    <property type="match status" value="1"/>
</dbReference>
<feature type="region of interest" description="Disordered" evidence="1">
    <location>
        <begin position="193"/>
        <end position="286"/>
    </location>
</feature>
<accession>A0A7J5YDC8</accession>
<feature type="compositionally biased region" description="Low complexity" evidence="1">
    <location>
        <begin position="429"/>
        <end position="445"/>
    </location>
</feature>
<dbReference type="EMBL" id="JAAKFY010000014">
    <property type="protein sequence ID" value="KAF3846298.1"/>
    <property type="molecule type" value="Genomic_DNA"/>
</dbReference>
<feature type="region of interest" description="Disordered" evidence="1">
    <location>
        <begin position="424"/>
        <end position="454"/>
    </location>
</feature>
<evidence type="ECO:0000313" key="3">
    <source>
        <dbReference type="EMBL" id="KAF3846298.1"/>
    </source>
</evidence>
<name>A0A7J5YDC8_DISMA</name>
<organism evidence="3 4">
    <name type="scientific">Dissostichus mawsoni</name>
    <name type="common">Antarctic cod</name>
    <dbReference type="NCBI Taxonomy" id="36200"/>
    <lineage>
        <taxon>Eukaryota</taxon>
        <taxon>Metazoa</taxon>
        <taxon>Chordata</taxon>
        <taxon>Craniata</taxon>
        <taxon>Vertebrata</taxon>
        <taxon>Euteleostomi</taxon>
        <taxon>Actinopterygii</taxon>
        <taxon>Neopterygii</taxon>
        <taxon>Teleostei</taxon>
        <taxon>Neoteleostei</taxon>
        <taxon>Acanthomorphata</taxon>
        <taxon>Eupercaria</taxon>
        <taxon>Perciformes</taxon>
        <taxon>Notothenioidei</taxon>
        <taxon>Nototheniidae</taxon>
        <taxon>Dissostichus</taxon>
    </lineage>
</organism>